<gene>
    <name evidence="2" type="ORF">SAM23877_0229</name>
    <name evidence="3" type="ORF">SAM23877_7444</name>
</gene>
<organism evidence="3 4">
    <name type="scientific">Streptomyces ambofaciens (strain ATCC 23877 / 3486 / DSM 40053 / JCM 4204 / NBRC 12836 / NRRL B-2516)</name>
    <dbReference type="NCBI Taxonomy" id="278992"/>
    <lineage>
        <taxon>Bacteria</taxon>
        <taxon>Bacillati</taxon>
        <taxon>Actinomycetota</taxon>
        <taxon>Actinomycetes</taxon>
        <taxon>Kitasatosporales</taxon>
        <taxon>Streptomycetaceae</taxon>
        <taxon>Streptomyces</taxon>
    </lineage>
</organism>
<dbReference type="AlphaFoldDB" id="A0A0K2B512"/>
<evidence type="ECO:0000313" key="4">
    <source>
        <dbReference type="Proteomes" id="UP000061018"/>
    </source>
</evidence>
<accession>A0A0K2B512</accession>
<proteinExistence type="predicted"/>
<dbReference type="EMBL" id="CP012382">
    <property type="protein sequence ID" value="AKZ53278.1"/>
    <property type="molecule type" value="Genomic_DNA"/>
</dbReference>
<name>A0A0K2B512_STRA7</name>
<sequence>MGTLASAPAEVRPEGRAWGKPSQGDQQNPLPAAHRGAVAGSACADGRSSTPSPNRAAGGPTESIVAAGPPAFGKTICKPRNEVERTINALKRFRDVATRFGKRAYVFQGTVTVVAIRLWLRA</sequence>
<evidence type="ECO:0000313" key="2">
    <source>
        <dbReference type="EMBL" id="AKZ53278.1"/>
    </source>
</evidence>
<dbReference type="KEGG" id="samb:SAM23877_0229"/>
<feature type="region of interest" description="Disordered" evidence="1">
    <location>
        <begin position="1"/>
        <end position="68"/>
    </location>
</feature>
<evidence type="ECO:0000256" key="1">
    <source>
        <dbReference type="SAM" id="MobiDB-lite"/>
    </source>
</evidence>
<dbReference type="KEGG" id="samb:SAM23877_7444"/>
<reference evidence="4" key="1">
    <citation type="journal article" date="2015" name="J. Biotechnol.">
        <title>Complete genome sequence of Streptomyces ambofaciens ATCC 23877, the spiramycin producer.</title>
        <authorList>
            <person name="Thibessard A."/>
            <person name="Haas D."/>
            <person name="Gerbaud C."/>
            <person name="Aigle B."/>
            <person name="Lautru S."/>
            <person name="Pernodet J.L."/>
            <person name="Leblond P."/>
        </authorList>
    </citation>
    <scope>NUCLEOTIDE SEQUENCE [LARGE SCALE GENOMIC DNA]</scope>
    <source>
        <strain evidence="4">ATCC 23877 / 3486 / DSM 40053 / JCM 4204 / NBRC 12836 / NRRL B-2516</strain>
    </source>
</reference>
<dbReference type="EMBL" id="CP012382">
    <property type="protein sequence ID" value="AKZ60485.1"/>
    <property type="molecule type" value="Genomic_DNA"/>
</dbReference>
<protein>
    <submittedName>
        <fullName evidence="3">Transposase</fullName>
    </submittedName>
</protein>
<evidence type="ECO:0000313" key="3">
    <source>
        <dbReference type="EMBL" id="AKZ60485.1"/>
    </source>
</evidence>
<reference evidence="3" key="2">
    <citation type="submission" date="2015-07" db="EMBL/GenBank/DDBJ databases">
        <title>Complete genome sequence of Streptomyces ambofaciens ATCC 23877, the spiramycin producer.</title>
        <authorList>
            <person name="Thibessard A."/>
            <person name="Haas D."/>
            <person name="Gerbaud C."/>
            <person name="Aigle B."/>
            <person name="Lautru S."/>
            <person name="Pernodet J.-L."/>
            <person name="Leblond P."/>
        </authorList>
    </citation>
    <scope>NUCLEOTIDE SEQUENCE [LARGE SCALE GENOMIC DNA]</scope>
    <source>
        <strain evidence="3">ATCC 23877</strain>
    </source>
</reference>
<dbReference type="Proteomes" id="UP000061018">
    <property type="component" value="Chromosome"/>
</dbReference>